<feature type="compositionally biased region" description="Basic residues" evidence="1">
    <location>
        <begin position="91"/>
        <end position="104"/>
    </location>
</feature>
<organism evidence="2 3">
    <name type="scientific">Ceraceosorus bombacis</name>
    <dbReference type="NCBI Taxonomy" id="401625"/>
    <lineage>
        <taxon>Eukaryota</taxon>
        <taxon>Fungi</taxon>
        <taxon>Dikarya</taxon>
        <taxon>Basidiomycota</taxon>
        <taxon>Ustilaginomycotina</taxon>
        <taxon>Exobasidiomycetes</taxon>
        <taxon>Ceraceosorales</taxon>
        <taxon>Ceraceosoraceae</taxon>
        <taxon>Ceraceosorus</taxon>
    </lineage>
</organism>
<accession>A0A0P1BRC0</accession>
<evidence type="ECO:0000313" key="2">
    <source>
        <dbReference type="EMBL" id="CEH18479.1"/>
    </source>
</evidence>
<proteinExistence type="predicted"/>
<sequence>MYQPTSSDKDPKFCQHDSTPSINTTNTGSCNHAPEMQRVRGLTPAPTMQVSGTWVPSSNPIPDGQSYMRNSGKTKSEASSGQEDSEPGGQYHHHGKGTTRKGKGRAQQQGKEICPVQAPSCHLQPQSGK</sequence>
<evidence type="ECO:0000313" key="3">
    <source>
        <dbReference type="Proteomes" id="UP000054845"/>
    </source>
</evidence>
<feature type="compositionally biased region" description="Polar residues" evidence="1">
    <location>
        <begin position="46"/>
        <end position="60"/>
    </location>
</feature>
<keyword evidence="3" id="KW-1185">Reference proteome</keyword>
<name>A0A0P1BRC0_9BASI</name>
<feature type="compositionally biased region" description="Polar residues" evidence="1">
    <location>
        <begin position="67"/>
        <end position="82"/>
    </location>
</feature>
<feature type="compositionally biased region" description="Polar residues" evidence="1">
    <location>
        <begin position="16"/>
        <end position="30"/>
    </location>
</feature>
<dbReference type="AlphaFoldDB" id="A0A0P1BRC0"/>
<reference evidence="2 3" key="1">
    <citation type="submission" date="2014-09" db="EMBL/GenBank/DDBJ databases">
        <authorList>
            <person name="Magalhaes I.L.F."/>
            <person name="Oliveira U."/>
            <person name="Santos F.R."/>
            <person name="Vidigal T.H.D.A."/>
            <person name="Brescovit A.D."/>
            <person name="Santos A.J."/>
        </authorList>
    </citation>
    <scope>NUCLEOTIDE SEQUENCE [LARGE SCALE GENOMIC DNA]</scope>
</reference>
<protein>
    <submittedName>
        <fullName evidence="2">Uncharacterized protein</fullName>
    </submittedName>
</protein>
<feature type="region of interest" description="Disordered" evidence="1">
    <location>
        <begin position="1"/>
        <end position="129"/>
    </location>
</feature>
<dbReference type="EMBL" id="CCYA01000275">
    <property type="protein sequence ID" value="CEH18479.1"/>
    <property type="molecule type" value="Genomic_DNA"/>
</dbReference>
<dbReference type="Proteomes" id="UP000054845">
    <property type="component" value="Unassembled WGS sequence"/>
</dbReference>
<evidence type="ECO:0000256" key="1">
    <source>
        <dbReference type="SAM" id="MobiDB-lite"/>
    </source>
</evidence>